<keyword evidence="3 6" id="KW-0812">Transmembrane</keyword>
<proteinExistence type="predicted"/>
<dbReference type="GO" id="GO:0035348">
    <property type="term" value="P:acetyl-CoA transmembrane transport"/>
    <property type="evidence" value="ECO:0007669"/>
    <property type="project" value="InterPro"/>
</dbReference>
<evidence type="ECO:0000313" key="8">
    <source>
        <dbReference type="Proteomes" id="UP000279962"/>
    </source>
</evidence>
<keyword evidence="2" id="KW-0813">Transport</keyword>
<dbReference type="GO" id="GO:0008521">
    <property type="term" value="F:acetyl-CoA transmembrane transporter activity"/>
    <property type="evidence" value="ECO:0007669"/>
    <property type="project" value="InterPro"/>
</dbReference>
<dbReference type="Gene3D" id="1.20.1250.20">
    <property type="entry name" value="MFS general substrate transporter like domains"/>
    <property type="match status" value="1"/>
</dbReference>
<dbReference type="EMBL" id="CP033133">
    <property type="protein sequence ID" value="AYO53498.1"/>
    <property type="molecule type" value="Genomic_DNA"/>
</dbReference>
<feature type="transmembrane region" description="Helical" evidence="6">
    <location>
        <begin position="324"/>
        <end position="352"/>
    </location>
</feature>
<evidence type="ECO:0000256" key="1">
    <source>
        <dbReference type="ARBA" id="ARBA00004141"/>
    </source>
</evidence>
<keyword evidence="5 6" id="KW-0472">Membrane</keyword>
<dbReference type="RefSeq" id="WP_087554281.1">
    <property type="nucleotide sequence ID" value="NZ_CP033133.1"/>
</dbReference>
<feature type="transmembrane region" description="Helical" evidence="6">
    <location>
        <begin position="295"/>
        <end position="318"/>
    </location>
</feature>
<dbReference type="AlphaFoldDB" id="A0A3G2T050"/>
<keyword evidence="4 6" id="KW-1133">Transmembrane helix</keyword>
<gene>
    <name evidence="7" type="ORF">CDG68_07490</name>
</gene>
<evidence type="ECO:0000256" key="3">
    <source>
        <dbReference type="ARBA" id="ARBA00022692"/>
    </source>
</evidence>
<dbReference type="Pfam" id="PF13000">
    <property type="entry name" value="Acatn"/>
    <property type="match status" value="1"/>
</dbReference>
<dbReference type="SUPFAM" id="SSF103473">
    <property type="entry name" value="MFS general substrate transporter"/>
    <property type="match status" value="1"/>
</dbReference>
<feature type="transmembrane region" description="Helical" evidence="6">
    <location>
        <begin position="168"/>
        <end position="189"/>
    </location>
</feature>
<dbReference type="PANTHER" id="PTHR12778:SF10">
    <property type="entry name" value="MAJOR FACILITATOR SUPERFAMILY DOMAIN-CONTAINING PROTEIN 3"/>
    <property type="match status" value="1"/>
</dbReference>
<organism evidence="7 8">
    <name type="scientific">Acinetobacter wuhouensis</name>
    <dbReference type="NCBI Taxonomy" id="1879050"/>
    <lineage>
        <taxon>Bacteria</taxon>
        <taxon>Pseudomonadati</taxon>
        <taxon>Pseudomonadota</taxon>
        <taxon>Gammaproteobacteria</taxon>
        <taxon>Moraxellales</taxon>
        <taxon>Moraxellaceae</taxon>
        <taxon>Acinetobacter</taxon>
    </lineage>
</organism>
<feature type="transmembrane region" description="Helical" evidence="6">
    <location>
        <begin position="73"/>
        <end position="94"/>
    </location>
</feature>
<accession>A0A3G2T050</accession>
<feature type="transmembrane region" description="Helical" evidence="6">
    <location>
        <begin position="35"/>
        <end position="52"/>
    </location>
</feature>
<dbReference type="GO" id="GO:0016020">
    <property type="term" value="C:membrane"/>
    <property type="evidence" value="ECO:0007669"/>
    <property type="project" value="UniProtKB-SubCell"/>
</dbReference>
<feature type="transmembrane region" description="Helical" evidence="6">
    <location>
        <begin position="391"/>
        <end position="410"/>
    </location>
</feature>
<dbReference type="PANTHER" id="PTHR12778">
    <property type="entry name" value="SOLUTE CARRIER FAMILY 33 ACETYL-COA TRANSPORTER -RELATED"/>
    <property type="match status" value="1"/>
</dbReference>
<dbReference type="InterPro" id="IPR004752">
    <property type="entry name" value="AmpG_permease/AT-1"/>
</dbReference>
<evidence type="ECO:0000256" key="6">
    <source>
        <dbReference type="SAM" id="Phobius"/>
    </source>
</evidence>
<sequence length="420" mass="46495">MPQSYLLLFSLYWAQGLPVGFMTHALPVILRAQGVSLTHIGGFGLLMAPWALKVLWSPWVDKYGHSQKGHYRSWIIPTQVLTIVILIVLSFLPIQSLNQPTYLFGFFIALLCMNSVGATQDIATDGLAVKILKGDQQHIGNMFQVIGSRLGFIVGGGAILWAMDWLTWQSTFLILAFIVALNTLPIFLYKEPQHSPNSTTNAEQTSIQTKQNFLVKLRKYLSYFFENKQLSAWFWVLCTIKIADGLTGPITKPLLVDLGLTLSQIGIYITMIGAFAALVGAGLAGWMLKNITRRHALIIFSILKLMSLAGFVGLAFLLQNSVQVAPWVIYVVNALEDMFAAMLLVAILTLVMQYSRTESAGTDFTFQVSVMATISGVLYTVSGIIGDYLGYSVFLSLILMVGVICLIPIFRWARMSSDEN</sequence>
<dbReference type="CDD" id="cd17485">
    <property type="entry name" value="MFS_MFSD3"/>
    <property type="match status" value="1"/>
</dbReference>
<evidence type="ECO:0000256" key="4">
    <source>
        <dbReference type="ARBA" id="ARBA00022989"/>
    </source>
</evidence>
<dbReference type="InterPro" id="IPR036259">
    <property type="entry name" value="MFS_trans_sf"/>
</dbReference>
<reference evidence="7 8" key="1">
    <citation type="submission" date="2018-10" db="EMBL/GenBank/DDBJ databases">
        <title>The complete genome of Acinetobacter wuhouensis strain WCHAW010062.</title>
        <authorList>
            <person name="Hu Y."/>
            <person name="Long H."/>
            <person name="Feng Y."/>
            <person name="Zong Z."/>
        </authorList>
    </citation>
    <scope>NUCLEOTIDE SEQUENCE [LARGE SCALE GENOMIC DNA]</scope>
    <source>
        <strain evidence="7 8">WCHAW010062</strain>
    </source>
</reference>
<dbReference type="InterPro" id="IPR024371">
    <property type="entry name" value="AcetylCoA_trans_1-like"/>
</dbReference>
<evidence type="ECO:0000256" key="5">
    <source>
        <dbReference type="ARBA" id="ARBA00023136"/>
    </source>
</evidence>
<feature type="transmembrane region" description="Helical" evidence="6">
    <location>
        <begin position="139"/>
        <end position="162"/>
    </location>
</feature>
<evidence type="ECO:0000256" key="2">
    <source>
        <dbReference type="ARBA" id="ARBA00022448"/>
    </source>
</evidence>
<feature type="transmembrane region" description="Helical" evidence="6">
    <location>
        <begin position="364"/>
        <end position="385"/>
    </location>
</feature>
<feature type="transmembrane region" description="Helical" evidence="6">
    <location>
        <begin position="265"/>
        <end position="288"/>
    </location>
</feature>
<name>A0A3G2T050_9GAMM</name>
<protein>
    <submittedName>
        <fullName evidence="7">MFS transporter</fullName>
    </submittedName>
</protein>
<evidence type="ECO:0000313" key="7">
    <source>
        <dbReference type="EMBL" id="AYO53498.1"/>
    </source>
</evidence>
<dbReference type="Proteomes" id="UP000279962">
    <property type="component" value="Chromosome"/>
</dbReference>
<feature type="transmembrane region" description="Helical" evidence="6">
    <location>
        <begin position="100"/>
        <end position="118"/>
    </location>
</feature>
<comment type="subcellular location">
    <subcellularLocation>
        <location evidence="1">Membrane</location>
        <topology evidence="1">Multi-pass membrane protein</topology>
    </subcellularLocation>
</comment>
<feature type="transmembrane region" description="Helical" evidence="6">
    <location>
        <begin position="232"/>
        <end position="250"/>
    </location>
</feature>